<feature type="transmembrane region" description="Helical" evidence="2">
    <location>
        <begin position="385"/>
        <end position="407"/>
    </location>
</feature>
<keyword evidence="2" id="KW-0472">Membrane</keyword>
<dbReference type="Pfam" id="PF07690">
    <property type="entry name" value="MFS_1"/>
    <property type="match status" value="1"/>
</dbReference>
<reference evidence="3 5" key="1">
    <citation type="submission" date="2017-11" db="EMBL/GenBank/DDBJ databases">
        <title>Comparitive Functional Genomics of Dry Heat Resistant strains isolated from the Viking Spacecraft.</title>
        <authorList>
            <person name="Seuylemezian A."/>
            <person name="Cooper K."/>
            <person name="Vaishampayan P."/>
        </authorList>
    </citation>
    <scope>NUCLEOTIDE SEQUENCE [LARGE SCALE GENOMIC DNA]</scope>
    <source>
        <strain evidence="3 5">M4.6</strain>
    </source>
</reference>
<evidence type="ECO:0000313" key="5">
    <source>
        <dbReference type="Proteomes" id="UP000234951"/>
    </source>
</evidence>
<keyword evidence="6" id="KW-1185">Reference proteome</keyword>
<dbReference type="InterPro" id="IPR036259">
    <property type="entry name" value="MFS_trans_sf"/>
</dbReference>
<keyword evidence="2" id="KW-1133">Transmembrane helix</keyword>
<feature type="transmembrane region" description="Helical" evidence="2">
    <location>
        <begin position="56"/>
        <end position="81"/>
    </location>
</feature>
<comment type="subcellular location">
    <subcellularLocation>
        <location evidence="1">Cell membrane</location>
        <topology evidence="1">Multi-pass membrane protein</topology>
    </subcellularLocation>
</comment>
<feature type="transmembrane region" description="Helical" evidence="2">
    <location>
        <begin position="361"/>
        <end position="379"/>
    </location>
</feature>
<dbReference type="PANTHER" id="PTHR23526:SF2">
    <property type="entry name" value="MAJOR FACILITATOR SUPERFAMILY (MFS) PROFILE DOMAIN-CONTAINING PROTEIN"/>
    <property type="match status" value="1"/>
</dbReference>
<sequence>MLIVRIRNQGVIMGRLFKIFSEEANYYLVMNAFFAFASALSAIFLNVFLWKLDSSFSLLAIYSFFLSFSILASFSLCAWFARKTTPMASLRLGIFFHILTYLLMLILKDSLSSYVILLGALMGLATSFYSVGAHMAILDMTTNEKRDRFLYAQGIVATIGGLAGPLLAGFIIELFTGATGYYLVFGLSVIFYFLAMIASMKVVGSPIEKVSYLMEVFRKPTREWKGMYIVSFGDGIVSGVYQTFLITMMIYTVAGGEMSLGIFNTLAELVSVIAFLWLAKASSPKLRLPVFAIGAMGLSLSSIFLSIAPFLFTLILFTILKPITSNMIYISMNALLYEAIEKDPHYKEKRLDYIIIREIPLGVGRMLGVGIFLWMRSAFEIEDLLAISVGIFPVIYIIMIPVLYLIWNKKSNLAVTS</sequence>
<proteinExistence type="predicted"/>
<keyword evidence="2" id="KW-0812">Transmembrane</keyword>
<dbReference type="OrthoDB" id="2380233at2"/>
<organism evidence="3 5">
    <name type="scientific">Bacillus canaveralius</name>
    <dbReference type="NCBI Taxonomy" id="1403243"/>
    <lineage>
        <taxon>Bacteria</taxon>
        <taxon>Bacillati</taxon>
        <taxon>Bacillota</taxon>
        <taxon>Bacilli</taxon>
        <taxon>Bacillales</taxon>
        <taxon>Bacillaceae</taxon>
        <taxon>Bacillus</taxon>
    </lineage>
</organism>
<feature type="transmembrane region" description="Helical" evidence="2">
    <location>
        <begin position="113"/>
        <end position="137"/>
    </location>
</feature>
<feature type="transmembrane region" description="Helical" evidence="2">
    <location>
        <begin position="149"/>
        <end position="175"/>
    </location>
</feature>
<dbReference type="Gene3D" id="1.20.1250.20">
    <property type="entry name" value="MFS general substrate transporter like domains"/>
    <property type="match status" value="1"/>
</dbReference>
<evidence type="ECO:0000313" key="3">
    <source>
        <dbReference type="EMBL" id="PLR80672.1"/>
    </source>
</evidence>
<name>A0A2N5GIF4_9BACI</name>
<feature type="transmembrane region" description="Helical" evidence="2">
    <location>
        <begin position="290"/>
        <end position="317"/>
    </location>
</feature>
<reference evidence="4 6" key="2">
    <citation type="submission" date="2017-12" db="EMBL/GenBank/DDBJ databases">
        <title>Comparative Functional Genomics of Dry Heat Resistant strains isolated from the Viking Spacecraft.</title>
        <authorList>
            <person name="Seuylemezian A."/>
            <person name="Cooper K."/>
            <person name="Vaishampayan P."/>
        </authorList>
    </citation>
    <scope>NUCLEOTIDE SEQUENCE [LARGE SCALE GENOMIC DNA]</scope>
    <source>
        <strain evidence="4 6">ATCC 29669</strain>
    </source>
</reference>
<dbReference type="InterPro" id="IPR011701">
    <property type="entry name" value="MFS"/>
</dbReference>
<evidence type="ECO:0000313" key="4">
    <source>
        <dbReference type="EMBL" id="PLR89089.1"/>
    </source>
</evidence>
<dbReference type="RefSeq" id="WP_101578664.1">
    <property type="nucleotide sequence ID" value="NZ_PGVA01000045.1"/>
</dbReference>
<dbReference type="InterPro" id="IPR052528">
    <property type="entry name" value="Sugar_transport-like"/>
</dbReference>
<dbReference type="GO" id="GO:0022857">
    <property type="term" value="F:transmembrane transporter activity"/>
    <property type="evidence" value="ECO:0007669"/>
    <property type="project" value="InterPro"/>
</dbReference>
<dbReference type="PANTHER" id="PTHR23526">
    <property type="entry name" value="INTEGRAL MEMBRANE TRANSPORT PROTEIN-RELATED"/>
    <property type="match status" value="1"/>
</dbReference>
<dbReference type="Proteomes" id="UP000234951">
    <property type="component" value="Unassembled WGS sequence"/>
</dbReference>
<accession>A0A2N5GIF4</accession>
<dbReference type="EMBL" id="PGVA01000045">
    <property type="protein sequence ID" value="PLR80672.1"/>
    <property type="molecule type" value="Genomic_DNA"/>
</dbReference>
<comment type="caution">
    <text evidence="3">The sequence shown here is derived from an EMBL/GenBank/DDBJ whole genome shotgun (WGS) entry which is preliminary data.</text>
</comment>
<dbReference type="Proteomes" id="UP000235114">
    <property type="component" value="Unassembled WGS sequence"/>
</dbReference>
<dbReference type="EMBL" id="PGVD01000086">
    <property type="protein sequence ID" value="PLR89089.1"/>
    <property type="molecule type" value="Genomic_DNA"/>
</dbReference>
<feature type="transmembrane region" description="Helical" evidence="2">
    <location>
        <begin position="88"/>
        <end position="107"/>
    </location>
</feature>
<feature type="transmembrane region" description="Helical" evidence="2">
    <location>
        <begin position="181"/>
        <end position="207"/>
    </location>
</feature>
<dbReference type="AlphaFoldDB" id="A0A2N5GIF4"/>
<feature type="transmembrane region" description="Helical" evidence="2">
    <location>
        <begin position="26"/>
        <end position="50"/>
    </location>
</feature>
<dbReference type="GO" id="GO:0005886">
    <property type="term" value="C:plasma membrane"/>
    <property type="evidence" value="ECO:0007669"/>
    <property type="project" value="UniProtKB-SubCell"/>
</dbReference>
<protein>
    <submittedName>
        <fullName evidence="3">Uncharacterized protein</fullName>
    </submittedName>
</protein>
<evidence type="ECO:0000256" key="1">
    <source>
        <dbReference type="ARBA" id="ARBA00004651"/>
    </source>
</evidence>
<evidence type="ECO:0000256" key="2">
    <source>
        <dbReference type="SAM" id="Phobius"/>
    </source>
</evidence>
<dbReference type="SUPFAM" id="SSF103473">
    <property type="entry name" value="MFS general substrate transporter"/>
    <property type="match status" value="1"/>
</dbReference>
<evidence type="ECO:0000313" key="6">
    <source>
        <dbReference type="Proteomes" id="UP000235114"/>
    </source>
</evidence>
<feature type="transmembrane region" description="Helical" evidence="2">
    <location>
        <begin position="260"/>
        <end position="278"/>
    </location>
</feature>
<feature type="transmembrane region" description="Helical" evidence="2">
    <location>
        <begin position="228"/>
        <end position="254"/>
    </location>
</feature>
<gene>
    <name evidence="3" type="ORF">CU635_17455</name>
    <name evidence="4" type="ORF">CVD25_21605</name>
</gene>